<dbReference type="KEGG" id="pta:HPL003_08175"/>
<dbReference type="InterPro" id="IPR013785">
    <property type="entry name" value="Aldolase_TIM"/>
</dbReference>
<keyword evidence="5" id="KW-0408">Iron</keyword>
<evidence type="ECO:0000313" key="8">
    <source>
        <dbReference type="EMBL" id="AET58398.1"/>
    </source>
</evidence>
<gene>
    <name evidence="8" type="ordered locus">HPL003_08175</name>
</gene>
<dbReference type="Pfam" id="PF04055">
    <property type="entry name" value="Radical_SAM"/>
    <property type="match status" value="1"/>
</dbReference>
<dbReference type="RefSeq" id="WP_014279137.1">
    <property type="nucleotide sequence ID" value="NC_016641.1"/>
</dbReference>
<reference evidence="8 9" key="3">
    <citation type="journal article" date="2012" name="J. Bacteriol.">
        <title>Genome Sequence of Paenibacillus terrae HPL-003, a Xylanase-Producing Bacterium Isolated from Soil Found in Forest Residue.</title>
        <authorList>
            <person name="Shin S.H."/>
            <person name="Kim S."/>
            <person name="Kim J.Y."/>
            <person name="Song H.Y."/>
            <person name="Cho S.J."/>
            <person name="Kim D.R."/>
            <person name="Lee K.I."/>
            <person name="Lim H.K."/>
            <person name="Park N.J."/>
            <person name="Hwang I.T."/>
            <person name="Yang K.S."/>
        </authorList>
    </citation>
    <scope>NUCLEOTIDE SEQUENCE [LARGE SCALE GENOMIC DNA]</scope>
    <source>
        <strain evidence="8 9">HPL-003</strain>
    </source>
</reference>
<evidence type="ECO:0000256" key="6">
    <source>
        <dbReference type="ARBA" id="ARBA00023014"/>
    </source>
</evidence>
<reference evidence="9" key="1">
    <citation type="submission" date="2011-11" db="EMBL/GenBank/DDBJ databases">
        <title>Complete sequence of Paenibacillus terrae HPL-003.</title>
        <authorList>
            <person name="Shin S.H."/>
            <person name="Kim S."/>
            <person name="Kim J.Y."/>
        </authorList>
    </citation>
    <scope>NUCLEOTIDE SEQUENCE [LARGE SCALE GENOMIC DNA]</scope>
    <source>
        <strain evidence="9">HPL-003</strain>
    </source>
</reference>
<dbReference type="STRING" id="985665.HPL003_08175"/>
<dbReference type="SUPFAM" id="SSF102114">
    <property type="entry name" value="Radical SAM enzymes"/>
    <property type="match status" value="1"/>
</dbReference>
<dbReference type="Gene3D" id="3.20.20.70">
    <property type="entry name" value="Aldolase class I"/>
    <property type="match status" value="1"/>
</dbReference>
<feature type="domain" description="Radical SAM core" evidence="7">
    <location>
        <begin position="172"/>
        <end position="401"/>
    </location>
</feature>
<protein>
    <recommendedName>
        <fullName evidence="7">Radical SAM core domain-containing protein</fullName>
    </recommendedName>
</protein>
<organism evidence="8 9">
    <name type="scientific">Paenibacillus terrae (strain HPL-003)</name>
    <dbReference type="NCBI Taxonomy" id="985665"/>
    <lineage>
        <taxon>Bacteria</taxon>
        <taxon>Bacillati</taxon>
        <taxon>Bacillota</taxon>
        <taxon>Bacilli</taxon>
        <taxon>Bacillales</taxon>
        <taxon>Paenibacillaceae</taxon>
        <taxon>Paenibacillus</taxon>
    </lineage>
</organism>
<evidence type="ECO:0000256" key="2">
    <source>
        <dbReference type="ARBA" id="ARBA00022485"/>
    </source>
</evidence>
<dbReference type="HOGENOM" id="CLU_645348_0_0_9"/>
<dbReference type="GO" id="GO:0046872">
    <property type="term" value="F:metal ion binding"/>
    <property type="evidence" value="ECO:0007669"/>
    <property type="project" value="UniProtKB-KW"/>
</dbReference>
<keyword evidence="6" id="KW-0411">Iron-sulfur</keyword>
<evidence type="ECO:0000256" key="5">
    <source>
        <dbReference type="ARBA" id="ARBA00023004"/>
    </source>
</evidence>
<evidence type="ECO:0000256" key="3">
    <source>
        <dbReference type="ARBA" id="ARBA00022691"/>
    </source>
</evidence>
<evidence type="ECO:0000259" key="7">
    <source>
        <dbReference type="PROSITE" id="PS51918"/>
    </source>
</evidence>
<accession>G7VX20</accession>
<dbReference type="InterPro" id="IPR007197">
    <property type="entry name" value="rSAM"/>
</dbReference>
<evidence type="ECO:0000256" key="4">
    <source>
        <dbReference type="ARBA" id="ARBA00022723"/>
    </source>
</evidence>
<dbReference type="SFLD" id="SFLDS00029">
    <property type="entry name" value="Radical_SAM"/>
    <property type="match status" value="1"/>
</dbReference>
<dbReference type="eggNOG" id="COG1180">
    <property type="taxonomic scope" value="Bacteria"/>
</dbReference>
<dbReference type="GO" id="GO:0003824">
    <property type="term" value="F:catalytic activity"/>
    <property type="evidence" value="ECO:0007669"/>
    <property type="project" value="InterPro"/>
</dbReference>
<keyword evidence="3" id="KW-0949">S-adenosyl-L-methionine</keyword>
<reference key="2">
    <citation type="submission" date="2011-11" db="EMBL/GenBank/DDBJ databases">
        <authorList>
            <person name="Shin S.H."/>
            <person name="Kim S."/>
            <person name="Kim J.Y."/>
        </authorList>
    </citation>
    <scope>NUCLEOTIDE SEQUENCE</scope>
    <source>
        <strain>HPL-003</strain>
    </source>
</reference>
<sequence length="423" mass="47391">MYLVYADEKGNVYDHASLYGLARSADMIVEIMEDELIPLPEGATLVSLPNTRPVGMNPESGEMISLPSDMQAVGALLPQGFTRLCLPGYVKTDKEYKLPLFGYSAVVWKDGAFYVTAERSDNPSKWNPENCDRHEVKQGVQRMTEQYPENRLYQHLSNCALGYECLTSSNTFLNRWEGGVPVSYSCNAGCFGCISEQPDDSGFVSPQTRMNFRPRVDEIVEVMLEHLKTPESIISFGQGCEGEPSTQAKLIIDSIKEVRSATDMGYININTNAGLNDHIRGIVDAGLDLMRVSTISALDDHYNAYYKPRGYTLANVEKSLRYASEQGVYTSINYLIFPGVTDREEEIEAMIEFAKRTKLKLIQMRNLNIDPESYLELIPPAQGEILGMKQMLEIYREELPDVVIGSYTHVPPQGLARPKFAKA</sequence>
<comment type="cofactor">
    <cofactor evidence="1">
        <name>[4Fe-4S] cluster</name>
        <dbReference type="ChEBI" id="CHEBI:49883"/>
    </cofactor>
</comment>
<evidence type="ECO:0000256" key="1">
    <source>
        <dbReference type="ARBA" id="ARBA00001966"/>
    </source>
</evidence>
<dbReference type="InterPro" id="IPR034457">
    <property type="entry name" value="Organic_radical-activating"/>
</dbReference>
<dbReference type="CDD" id="cd01335">
    <property type="entry name" value="Radical_SAM"/>
    <property type="match status" value="1"/>
</dbReference>
<dbReference type="GO" id="GO:0051539">
    <property type="term" value="F:4 iron, 4 sulfur cluster binding"/>
    <property type="evidence" value="ECO:0007669"/>
    <property type="project" value="UniProtKB-KW"/>
</dbReference>
<dbReference type="SFLD" id="SFLDG01109">
    <property type="entry name" value="Uncharacterised_Radical_SAM_Su"/>
    <property type="match status" value="1"/>
</dbReference>
<dbReference type="PROSITE" id="PS51918">
    <property type="entry name" value="RADICAL_SAM"/>
    <property type="match status" value="1"/>
</dbReference>
<evidence type="ECO:0000313" key="9">
    <source>
        <dbReference type="Proteomes" id="UP000005876"/>
    </source>
</evidence>
<dbReference type="PANTHER" id="PTHR30352">
    <property type="entry name" value="PYRUVATE FORMATE-LYASE-ACTIVATING ENZYME"/>
    <property type="match status" value="1"/>
</dbReference>
<keyword evidence="2" id="KW-0004">4Fe-4S</keyword>
<keyword evidence="4" id="KW-0479">Metal-binding</keyword>
<dbReference type="AlphaFoldDB" id="G7VX20"/>
<dbReference type="InterPro" id="IPR058240">
    <property type="entry name" value="rSAM_sf"/>
</dbReference>
<dbReference type="OrthoDB" id="9764628at2"/>
<dbReference type="Proteomes" id="UP000005876">
    <property type="component" value="Chromosome"/>
</dbReference>
<proteinExistence type="predicted"/>
<name>G7VX20_PAETH</name>
<dbReference type="PANTHER" id="PTHR30352:SF5">
    <property type="entry name" value="PYRUVATE FORMATE-LYASE 1-ACTIVATING ENZYME"/>
    <property type="match status" value="1"/>
</dbReference>
<dbReference type="EMBL" id="CP003107">
    <property type="protein sequence ID" value="AET58398.1"/>
    <property type="molecule type" value="Genomic_DNA"/>
</dbReference>